<accession>A0A4S4NB96</accession>
<comment type="caution">
    <text evidence="8">The sequence shown here is derived from an EMBL/GenBank/DDBJ whole genome shotgun (WGS) entry which is preliminary data.</text>
</comment>
<evidence type="ECO:0000259" key="6">
    <source>
        <dbReference type="Pfam" id="PF04263"/>
    </source>
</evidence>
<dbReference type="Proteomes" id="UP000306602">
    <property type="component" value="Unassembled WGS sequence"/>
</dbReference>
<dbReference type="Gene3D" id="3.40.50.10240">
    <property type="entry name" value="Thiamin pyrophosphokinase, catalytic domain"/>
    <property type="match status" value="1"/>
</dbReference>
<feature type="domain" description="Thiamin pyrophosphokinase thiamin-binding" evidence="7">
    <location>
        <begin position="142"/>
        <end position="189"/>
    </location>
</feature>
<evidence type="ECO:0000256" key="3">
    <source>
        <dbReference type="ARBA" id="ARBA00022777"/>
    </source>
</evidence>
<proteinExistence type="predicted"/>
<organism evidence="8 9">
    <name type="scientific">Aliishimia ponticola</name>
    <dbReference type="NCBI Taxonomy" id="2499833"/>
    <lineage>
        <taxon>Bacteria</taxon>
        <taxon>Pseudomonadati</taxon>
        <taxon>Pseudomonadota</taxon>
        <taxon>Alphaproteobacteria</taxon>
        <taxon>Rhodobacterales</taxon>
        <taxon>Paracoccaceae</taxon>
        <taxon>Aliishimia</taxon>
    </lineage>
</organism>
<evidence type="ECO:0000256" key="2">
    <source>
        <dbReference type="ARBA" id="ARBA00022741"/>
    </source>
</evidence>
<protein>
    <recommendedName>
        <fullName evidence="5">Thiamine diphosphokinase</fullName>
        <ecNumber evidence="5">2.7.6.2</ecNumber>
    </recommendedName>
</protein>
<evidence type="ECO:0000313" key="9">
    <source>
        <dbReference type="Proteomes" id="UP000306602"/>
    </source>
</evidence>
<keyword evidence="2" id="KW-0547">Nucleotide-binding</keyword>
<dbReference type="Pfam" id="PF04265">
    <property type="entry name" value="TPK_B1_binding"/>
    <property type="match status" value="1"/>
</dbReference>
<dbReference type="CDD" id="cd07995">
    <property type="entry name" value="TPK"/>
    <property type="match status" value="1"/>
</dbReference>
<dbReference type="SUPFAM" id="SSF63999">
    <property type="entry name" value="Thiamin pyrophosphokinase, catalytic domain"/>
    <property type="match status" value="1"/>
</dbReference>
<dbReference type="InterPro" id="IPR007371">
    <property type="entry name" value="TPK_catalytic"/>
</dbReference>
<dbReference type="InterPro" id="IPR053149">
    <property type="entry name" value="TPK"/>
</dbReference>
<dbReference type="GO" id="GO:0009229">
    <property type="term" value="P:thiamine diphosphate biosynthetic process"/>
    <property type="evidence" value="ECO:0007669"/>
    <property type="project" value="InterPro"/>
</dbReference>
<dbReference type="RefSeq" id="WP_136463207.1">
    <property type="nucleotide sequence ID" value="NZ_SRKY01000003.1"/>
</dbReference>
<keyword evidence="3 8" id="KW-0418">Kinase</keyword>
<gene>
    <name evidence="8" type="ORF">E4Z66_11655</name>
</gene>
<name>A0A4S4NB96_9RHOB</name>
<dbReference type="GO" id="GO:0005524">
    <property type="term" value="F:ATP binding"/>
    <property type="evidence" value="ECO:0007669"/>
    <property type="project" value="UniProtKB-KW"/>
</dbReference>
<dbReference type="GO" id="GO:0006772">
    <property type="term" value="P:thiamine metabolic process"/>
    <property type="evidence" value="ECO:0007669"/>
    <property type="project" value="UniProtKB-UniRule"/>
</dbReference>
<evidence type="ECO:0000256" key="5">
    <source>
        <dbReference type="NCBIfam" id="TIGR01378"/>
    </source>
</evidence>
<dbReference type="PANTHER" id="PTHR41299:SF1">
    <property type="entry name" value="THIAMINE PYROPHOSPHOKINASE"/>
    <property type="match status" value="1"/>
</dbReference>
<dbReference type="PANTHER" id="PTHR41299">
    <property type="entry name" value="THIAMINE PYROPHOSPHOKINASE"/>
    <property type="match status" value="1"/>
</dbReference>
<sequence length="233" mass="24666">MIDPVILSKEPTTLVGGGMVGAQDIALAFGLAPRIVAADGGAAAALQYGHVPDAVIGDFDSLDSQTKAMIPPDNLHPVSEQDSTDFEKALTRIDAPLIIAVGFSGARIDHQLAVLHGMLRHADRPCILLAEREVILHCPPRFELQMREGAVVSLFPLQPVTGRSAGLHWPIDGLAMAPGQQIGTSNRATGGLLRLEMDGPGMIALLPRAQLAQVTRALLNCAPEHARWPAPGR</sequence>
<dbReference type="Pfam" id="PF04263">
    <property type="entry name" value="TPK_catalytic"/>
    <property type="match status" value="1"/>
</dbReference>
<evidence type="ECO:0000256" key="4">
    <source>
        <dbReference type="ARBA" id="ARBA00022840"/>
    </source>
</evidence>
<dbReference type="EC" id="2.7.6.2" evidence="5"/>
<dbReference type="InterPro" id="IPR007373">
    <property type="entry name" value="Thiamin_PyroPKinase_B1-bd"/>
</dbReference>
<dbReference type="InterPro" id="IPR036371">
    <property type="entry name" value="TPK_B1-bd_sf"/>
</dbReference>
<dbReference type="AlphaFoldDB" id="A0A4S4NB96"/>
<dbReference type="EMBL" id="SRKY01000003">
    <property type="protein sequence ID" value="THH35737.1"/>
    <property type="molecule type" value="Genomic_DNA"/>
</dbReference>
<dbReference type="GO" id="GO:0004788">
    <property type="term" value="F:thiamine diphosphokinase activity"/>
    <property type="evidence" value="ECO:0007669"/>
    <property type="project" value="UniProtKB-UniRule"/>
</dbReference>
<dbReference type="GO" id="GO:0016301">
    <property type="term" value="F:kinase activity"/>
    <property type="evidence" value="ECO:0007669"/>
    <property type="project" value="UniProtKB-KW"/>
</dbReference>
<dbReference type="GO" id="GO:0030975">
    <property type="term" value="F:thiamine binding"/>
    <property type="evidence" value="ECO:0007669"/>
    <property type="project" value="InterPro"/>
</dbReference>
<evidence type="ECO:0000313" key="8">
    <source>
        <dbReference type="EMBL" id="THH35737.1"/>
    </source>
</evidence>
<keyword evidence="9" id="KW-1185">Reference proteome</keyword>
<dbReference type="InterPro" id="IPR036759">
    <property type="entry name" value="TPK_catalytic_sf"/>
</dbReference>
<keyword evidence="1 8" id="KW-0808">Transferase</keyword>
<dbReference type="InterPro" id="IPR006282">
    <property type="entry name" value="Thi_PPkinase"/>
</dbReference>
<feature type="domain" description="Thiamin pyrophosphokinase catalytic" evidence="6">
    <location>
        <begin position="33"/>
        <end position="121"/>
    </location>
</feature>
<evidence type="ECO:0000259" key="7">
    <source>
        <dbReference type="Pfam" id="PF04265"/>
    </source>
</evidence>
<reference evidence="8 9" key="1">
    <citation type="submission" date="2019-04" db="EMBL/GenBank/DDBJ databases">
        <title>Shimia ponticola sp. nov., isolated from seawater.</title>
        <authorList>
            <person name="Kim Y.-O."/>
            <person name="Yoon J.-H."/>
        </authorList>
    </citation>
    <scope>NUCLEOTIDE SEQUENCE [LARGE SCALE GENOMIC DNA]</scope>
    <source>
        <strain evidence="8 9">MYP11</strain>
    </source>
</reference>
<dbReference type="SUPFAM" id="SSF63862">
    <property type="entry name" value="Thiamin pyrophosphokinase, substrate-binding domain"/>
    <property type="match status" value="1"/>
</dbReference>
<keyword evidence="4" id="KW-0067">ATP-binding</keyword>
<evidence type="ECO:0000256" key="1">
    <source>
        <dbReference type="ARBA" id="ARBA00022679"/>
    </source>
</evidence>
<dbReference type="NCBIfam" id="TIGR01378">
    <property type="entry name" value="thi_PPkinase"/>
    <property type="match status" value="1"/>
</dbReference>
<dbReference type="OrthoDB" id="7057856at2"/>